<dbReference type="EMBL" id="BAQW01000004">
    <property type="protein sequence ID" value="GBR09757.1"/>
    <property type="molecule type" value="Genomic_DNA"/>
</dbReference>
<dbReference type="PANTHER" id="PTHR21366:SF14">
    <property type="entry name" value="GLYOXALASE DOMAIN-CONTAINING PROTEIN 5"/>
    <property type="match status" value="1"/>
</dbReference>
<dbReference type="GO" id="GO:0016829">
    <property type="term" value="F:lyase activity"/>
    <property type="evidence" value="ECO:0007669"/>
    <property type="project" value="UniProtKB-KW"/>
</dbReference>
<dbReference type="InterPro" id="IPR004360">
    <property type="entry name" value="Glyas_Fos-R_dOase_dom"/>
</dbReference>
<evidence type="ECO:0000313" key="3">
    <source>
        <dbReference type="EMBL" id="GBR09757.1"/>
    </source>
</evidence>
<dbReference type="PROSITE" id="PS51819">
    <property type="entry name" value="VOC"/>
    <property type="match status" value="1"/>
</dbReference>
<sequence length="135" mass="15263">MTVLGLNHITLAVADVQRSLTFYRDILGFRVRAIWAKGAYLEAGSLWLCLSRDGHVRQTPHADYTHIALSVSEDAFANMSETLMSNSVIWKENRSEGHSVYFLDPDGHRLEIHVGSLESRLQHYLNTPSKNVQVL</sequence>
<evidence type="ECO:0000313" key="4">
    <source>
        <dbReference type="Proteomes" id="UP001061070"/>
    </source>
</evidence>
<proteinExistence type="predicted"/>
<accession>A0ABQ0Q999</accession>
<dbReference type="InterPro" id="IPR029068">
    <property type="entry name" value="Glyas_Bleomycin-R_OHBP_Dase"/>
</dbReference>
<dbReference type="PROSITE" id="PS00934">
    <property type="entry name" value="GLYOXALASE_I_1"/>
    <property type="match status" value="1"/>
</dbReference>
<feature type="domain" description="VOC" evidence="2">
    <location>
        <begin position="5"/>
        <end position="115"/>
    </location>
</feature>
<dbReference type="PANTHER" id="PTHR21366">
    <property type="entry name" value="GLYOXALASE FAMILY PROTEIN"/>
    <property type="match status" value="1"/>
</dbReference>
<dbReference type="RefSeq" id="WP_099181433.1">
    <property type="nucleotide sequence ID" value="NZ_BAQW01000004.1"/>
</dbReference>
<dbReference type="InterPro" id="IPR050383">
    <property type="entry name" value="GlyoxalaseI/FosfomycinResist"/>
</dbReference>
<name>A0ABQ0Q999_9PROT</name>
<gene>
    <name evidence="3" type="ORF">AA0228_0789</name>
</gene>
<keyword evidence="4" id="KW-1185">Reference proteome</keyword>
<protein>
    <submittedName>
        <fullName evidence="3">Lactoylglutathione lyase</fullName>
    </submittedName>
</protein>
<organism evidence="3 4">
    <name type="scientific">Gluconobacter frateurii NRIC 0228</name>
    <dbReference type="NCBI Taxonomy" id="1307946"/>
    <lineage>
        <taxon>Bacteria</taxon>
        <taxon>Pseudomonadati</taxon>
        <taxon>Pseudomonadota</taxon>
        <taxon>Alphaproteobacteria</taxon>
        <taxon>Acetobacterales</taxon>
        <taxon>Acetobacteraceae</taxon>
        <taxon>Gluconobacter</taxon>
    </lineage>
</organism>
<keyword evidence="1" id="KW-0479">Metal-binding</keyword>
<dbReference type="SUPFAM" id="SSF54593">
    <property type="entry name" value="Glyoxalase/Bleomycin resistance protein/Dihydroxybiphenyl dioxygenase"/>
    <property type="match status" value="1"/>
</dbReference>
<dbReference type="Gene3D" id="3.10.180.10">
    <property type="entry name" value="2,3-Dihydroxybiphenyl 1,2-Dioxygenase, domain 1"/>
    <property type="match status" value="1"/>
</dbReference>
<evidence type="ECO:0000256" key="1">
    <source>
        <dbReference type="ARBA" id="ARBA00022723"/>
    </source>
</evidence>
<comment type="caution">
    <text evidence="3">The sequence shown here is derived from an EMBL/GenBank/DDBJ whole genome shotgun (WGS) entry which is preliminary data.</text>
</comment>
<keyword evidence="3" id="KW-0456">Lyase</keyword>
<dbReference type="InterPro" id="IPR018146">
    <property type="entry name" value="Glyoxalase_1_CS"/>
</dbReference>
<dbReference type="Pfam" id="PF00903">
    <property type="entry name" value="Glyoxalase"/>
    <property type="match status" value="1"/>
</dbReference>
<dbReference type="Proteomes" id="UP001061070">
    <property type="component" value="Unassembled WGS sequence"/>
</dbReference>
<evidence type="ECO:0000259" key="2">
    <source>
        <dbReference type="PROSITE" id="PS51819"/>
    </source>
</evidence>
<dbReference type="InterPro" id="IPR037523">
    <property type="entry name" value="VOC_core"/>
</dbReference>
<reference evidence="3" key="1">
    <citation type="submission" date="2013-04" db="EMBL/GenBank/DDBJ databases">
        <title>The genome sequencing project of 58 acetic acid bacteria.</title>
        <authorList>
            <person name="Okamoto-Kainuma A."/>
            <person name="Ishikawa M."/>
            <person name="Umino S."/>
            <person name="Koizumi Y."/>
            <person name="Shiwa Y."/>
            <person name="Yoshikawa H."/>
            <person name="Matsutani M."/>
            <person name="Matsushita K."/>
        </authorList>
    </citation>
    <scope>NUCLEOTIDE SEQUENCE</scope>
    <source>
        <strain evidence="3">NRIC 0228</strain>
    </source>
</reference>